<dbReference type="SUPFAM" id="SSF52540">
    <property type="entry name" value="P-loop containing nucleoside triphosphate hydrolases"/>
    <property type="match status" value="1"/>
</dbReference>
<dbReference type="EMBL" id="JAGMWT010000007">
    <property type="protein sequence ID" value="KAH7125318.1"/>
    <property type="molecule type" value="Genomic_DNA"/>
</dbReference>
<evidence type="ECO:0000313" key="5">
    <source>
        <dbReference type="Proteomes" id="UP000700596"/>
    </source>
</evidence>
<organism evidence="4 5">
    <name type="scientific">Dendryphion nanum</name>
    <dbReference type="NCBI Taxonomy" id="256645"/>
    <lineage>
        <taxon>Eukaryota</taxon>
        <taxon>Fungi</taxon>
        <taxon>Dikarya</taxon>
        <taxon>Ascomycota</taxon>
        <taxon>Pezizomycotina</taxon>
        <taxon>Dothideomycetes</taxon>
        <taxon>Pleosporomycetidae</taxon>
        <taxon>Pleosporales</taxon>
        <taxon>Torulaceae</taxon>
        <taxon>Dendryphion</taxon>
    </lineage>
</organism>
<keyword evidence="1" id="KW-0677">Repeat</keyword>
<evidence type="ECO:0000256" key="1">
    <source>
        <dbReference type="ARBA" id="ARBA00022737"/>
    </source>
</evidence>
<name>A0A9P9DU46_9PLEO</name>
<gene>
    <name evidence="4" type="ORF">B0J11DRAFT_302139</name>
</gene>
<feature type="domain" description="Nephrocystin 3-like N-terminal" evidence="3">
    <location>
        <begin position="292"/>
        <end position="474"/>
    </location>
</feature>
<keyword evidence="5" id="KW-1185">Reference proteome</keyword>
<dbReference type="InterPro" id="IPR027417">
    <property type="entry name" value="P-loop_NTPase"/>
</dbReference>
<dbReference type="InterPro" id="IPR056884">
    <property type="entry name" value="NPHP3-like_N"/>
</dbReference>
<feature type="region of interest" description="Disordered" evidence="2">
    <location>
        <begin position="725"/>
        <end position="754"/>
    </location>
</feature>
<dbReference type="AlphaFoldDB" id="A0A9P9DU46"/>
<evidence type="ECO:0000313" key="4">
    <source>
        <dbReference type="EMBL" id="KAH7125318.1"/>
    </source>
</evidence>
<reference evidence="4" key="1">
    <citation type="journal article" date="2021" name="Nat. Commun.">
        <title>Genetic determinants of endophytism in the Arabidopsis root mycobiome.</title>
        <authorList>
            <person name="Mesny F."/>
            <person name="Miyauchi S."/>
            <person name="Thiergart T."/>
            <person name="Pickel B."/>
            <person name="Atanasova L."/>
            <person name="Karlsson M."/>
            <person name="Huettel B."/>
            <person name="Barry K.W."/>
            <person name="Haridas S."/>
            <person name="Chen C."/>
            <person name="Bauer D."/>
            <person name="Andreopoulos W."/>
            <person name="Pangilinan J."/>
            <person name="LaButti K."/>
            <person name="Riley R."/>
            <person name="Lipzen A."/>
            <person name="Clum A."/>
            <person name="Drula E."/>
            <person name="Henrissat B."/>
            <person name="Kohler A."/>
            <person name="Grigoriev I.V."/>
            <person name="Martin F.M."/>
            <person name="Hacquard S."/>
        </authorList>
    </citation>
    <scope>NUCLEOTIDE SEQUENCE</scope>
    <source>
        <strain evidence="4">MPI-CAGE-CH-0243</strain>
    </source>
</reference>
<accession>A0A9P9DU46</accession>
<sequence>MSPQKQAVAVDVAMADHSPGFLFERAIEAIQYTISDEDRRTFRHFNDVKAMLDGMRSMCLAHQDDSERLQACIQKIASFAHAFAPYFDVVGLFANVHREWISCFWGSIALMIRTGSIYILLLEKTAHLFEIIARGLPQYKLLLPSFKLDFRTVTDGHMELLSHLYADIVQLCLELYCMFSRAQGAKLRHRLFNLRSAAWRPLDSRFTHLQQRLARHKSWIERTLGQSTDNLLHHREYSTFLKSAESVCGQIEFEGERMARRLKRVDKVKAWLSNCCSYRDIYEHKISQRHPDTCAWFLESEKYCRWKNKPFNERTANSIDSLTETWHERILFVQGKPGFGKTFISGAIIDDLRDGVKDSNIGNEPPTTAFFHFNAAHLYCACSNDAIRALAAQLVHAHRHDRNTLDALSLLMRKASPHDKASCDDVFEILQLLLRQHPTFLVIDGVDECTDIAALLTKIPELCEKSDTRAILLSRPHLEIPIKYQKWASDSPHILYLSDGQNEVDIESYITSHLNQLADQGYFGINMDRSLFQDVASRSNGMFLWASLLLKYLGSTSLAPEERRSILEHSNLLQGLEPLYNGIFSTLDKKIGRDKNLAVDVIRWLSLSIRRLCVPGLQVALRFDLKRANGEGVNLTKLTESLTRSTCGLVEIANCNVTFTHSSVKEYLQSSACQSPDFSLLDESAAHGHLAARCLTFLASEIPKKPLQRLQPYIQPAAPLATHSGLSIRTGSSRDSGYRSMSSSSDTDGISSETAPAPAFDANIPFLRYATLCWPIHLTRALSGIRTPNSLPTSPSSPSADSPSHIPWLSPLSNFLANRIAITTWAEASWRYNFSPNLSRLLPLLINLKSEIPPATVDGRDIRWTVQGLRDSSDALNELREKWGARLRENPSLIWQWKDEEGQPGFWPRWDEGRGCVIFEEVDEDEEM</sequence>
<evidence type="ECO:0000259" key="3">
    <source>
        <dbReference type="Pfam" id="PF24883"/>
    </source>
</evidence>
<comment type="caution">
    <text evidence="4">The sequence shown here is derived from an EMBL/GenBank/DDBJ whole genome shotgun (WGS) entry which is preliminary data.</text>
</comment>
<dbReference type="Pfam" id="PF24883">
    <property type="entry name" value="NPHP3_N"/>
    <property type="match status" value="1"/>
</dbReference>
<evidence type="ECO:0000256" key="2">
    <source>
        <dbReference type="SAM" id="MobiDB-lite"/>
    </source>
</evidence>
<protein>
    <recommendedName>
        <fullName evidence="3">Nephrocystin 3-like N-terminal domain-containing protein</fullName>
    </recommendedName>
</protein>
<dbReference type="OrthoDB" id="4772757at2759"/>
<dbReference type="Proteomes" id="UP000700596">
    <property type="component" value="Unassembled WGS sequence"/>
</dbReference>
<proteinExistence type="predicted"/>
<dbReference type="Gene3D" id="3.40.50.300">
    <property type="entry name" value="P-loop containing nucleotide triphosphate hydrolases"/>
    <property type="match status" value="1"/>
</dbReference>
<feature type="compositionally biased region" description="Low complexity" evidence="2">
    <location>
        <begin position="731"/>
        <end position="752"/>
    </location>
</feature>
<dbReference type="PANTHER" id="PTHR10039:SF15">
    <property type="entry name" value="NACHT DOMAIN-CONTAINING PROTEIN"/>
    <property type="match status" value="1"/>
</dbReference>
<dbReference type="PANTHER" id="PTHR10039">
    <property type="entry name" value="AMELOGENIN"/>
    <property type="match status" value="1"/>
</dbReference>